<name>A0ABY7G572_MYAAR</name>
<evidence type="ECO:0000313" key="1">
    <source>
        <dbReference type="EMBL" id="WAR28191.1"/>
    </source>
</evidence>
<gene>
    <name evidence="1" type="ORF">MAR_013895</name>
</gene>
<evidence type="ECO:0000313" key="2">
    <source>
        <dbReference type="Proteomes" id="UP001164746"/>
    </source>
</evidence>
<proteinExistence type="predicted"/>
<protein>
    <submittedName>
        <fullName evidence="1">Uncharacterized protein</fullName>
    </submittedName>
</protein>
<dbReference type="EMBL" id="CP111026">
    <property type="protein sequence ID" value="WAR28191.1"/>
    <property type="molecule type" value="Genomic_DNA"/>
</dbReference>
<organism evidence="1 2">
    <name type="scientific">Mya arenaria</name>
    <name type="common">Soft-shell clam</name>
    <dbReference type="NCBI Taxonomy" id="6604"/>
    <lineage>
        <taxon>Eukaryota</taxon>
        <taxon>Metazoa</taxon>
        <taxon>Spiralia</taxon>
        <taxon>Lophotrochozoa</taxon>
        <taxon>Mollusca</taxon>
        <taxon>Bivalvia</taxon>
        <taxon>Autobranchia</taxon>
        <taxon>Heteroconchia</taxon>
        <taxon>Euheterodonta</taxon>
        <taxon>Imparidentia</taxon>
        <taxon>Neoheterodontei</taxon>
        <taxon>Myida</taxon>
        <taxon>Myoidea</taxon>
        <taxon>Myidae</taxon>
        <taxon>Mya</taxon>
    </lineage>
</organism>
<reference evidence="1" key="1">
    <citation type="submission" date="2022-11" db="EMBL/GenBank/DDBJ databases">
        <title>Centuries of genome instability and evolution in soft-shell clam transmissible cancer (bioRxiv).</title>
        <authorList>
            <person name="Hart S.F.M."/>
            <person name="Yonemitsu M.A."/>
            <person name="Giersch R.M."/>
            <person name="Beal B.F."/>
            <person name="Arriagada G."/>
            <person name="Davis B.W."/>
            <person name="Ostrander E.A."/>
            <person name="Goff S.P."/>
            <person name="Metzger M.J."/>
        </authorList>
    </citation>
    <scope>NUCLEOTIDE SEQUENCE</scope>
    <source>
        <strain evidence="1">MELC-2E11</strain>
        <tissue evidence="1">Siphon/mantle</tissue>
    </source>
</reference>
<dbReference type="Proteomes" id="UP001164746">
    <property type="component" value="Chromosome 15"/>
</dbReference>
<keyword evidence="2" id="KW-1185">Reference proteome</keyword>
<accession>A0ABY7G572</accession>
<feature type="non-terminal residue" evidence="1">
    <location>
        <position position="301"/>
    </location>
</feature>
<sequence length="301" mass="33743">LTITYDKAQPGYTALTITYDKAQPGYTGKTTAVKLSMWFNDYSVKSAWLHRHAAMTPLFANDQICASQDIAHQEQHACRASQVTMYGKYRTSDLPDRQIDIPTSLLSPTTMNCMDWDGEGPKKAEIDLWQDCRMQCLLNLAGLRGVRWTLKTGLNCPEKPADLYNQLNPDWASTVKMGHIRTFMSPSPSKSRYNRSLNRSVRKQHTAAAMSLLELRCSTPELESEDVDVVPDYITPTSTSSDSSSGVEHRSSSRLIAAAVCCFLTDRLSERLYLDLDGDGDMNVRMWPILTVEAQSGLSWL</sequence>